<dbReference type="OrthoDB" id="9801086at2"/>
<reference evidence="3 4" key="1">
    <citation type="submission" date="2019-02" db="EMBL/GenBank/DDBJ databases">
        <title>Deep-cultivation of Planctomycetes and their phenomic and genomic characterization uncovers novel biology.</title>
        <authorList>
            <person name="Wiegand S."/>
            <person name="Jogler M."/>
            <person name="Boedeker C."/>
            <person name="Pinto D."/>
            <person name="Vollmers J."/>
            <person name="Rivas-Marin E."/>
            <person name="Kohn T."/>
            <person name="Peeters S.H."/>
            <person name="Heuer A."/>
            <person name="Rast P."/>
            <person name="Oberbeckmann S."/>
            <person name="Bunk B."/>
            <person name="Jeske O."/>
            <person name="Meyerdierks A."/>
            <person name="Storesund J.E."/>
            <person name="Kallscheuer N."/>
            <person name="Luecker S."/>
            <person name="Lage O.M."/>
            <person name="Pohl T."/>
            <person name="Merkel B.J."/>
            <person name="Hornburger P."/>
            <person name="Mueller R.-W."/>
            <person name="Bruemmer F."/>
            <person name="Labrenz M."/>
            <person name="Spormann A.M."/>
            <person name="Op Den Camp H."/>
            <person name="Overmann J."/>
            <person name="Amann R."/>
            <person name="Jetten M.S.M."/>
            <person name="Mascher T."/>
            <person name="Medema M.H."/>
            <person name="Devos D.P."/>
            <person name="Kaster A.-K."/>
            <person name="Ovreas L."/>
            <person name="Rohde M."/>
            <person name="Galperin M.Y."/>
            <person name="Jogler C."/>
        </authorList>
    </citation>
    <scope>NUCLEOTIDE SEQUENCE [LARGE SCALE GENOMIC DNA]</scope>
    <source>
        <strain evidence="3 4">Q31b</strain>
    </source>
</reference>
<evidence type="ECO:0000259" key="2">
    <source>
        <dbReference type="Pfam" id="PF09968"/>
    </source>
</evidence>
<proteinExistence type="predicted"/>
<dbReference type="CDD" id="cd01048">
    <property type="entry name" value="Ferritin_like_AB2"/>
    <property type="match status" value="1"/>
</dbReference>
<comment type="caution">
    <text evidence="3">The sequence shown here is derived from an EMBL/GenBank/DDBJ whole genome shotgun (WGS) entry which is preliminary data.</text>
</comment>
<accession>A0A5C6DE82</accession>
<feature type="region of interest" description="Disordered" evidence="1">
    <location>
        <begin position="235"/>
        <end position="281"/>
    </location>
</feature>
<organism evidence="3 4">
    <name type="scientific">Novipirellula aureliae</name>
    <dbReference type="NCBI Taxonomy" id="2527966"/>
    <lineage>
        <taxon>Bacteria</taxon>
        <taxon>Pseudomonadati</taxon>
        <taxon>Planctomycetota</taxon>
        <taxon>Planctomycetia</taxon>
        <taxon>Pirellulales</taxon>
        <taxon>Pirellulaceae</taxon>
        <taxon>Novipirellula</taxon>
    </lineage>
</organism>
<dbReference type="Gene3D" id="1.20.1260.10">
    <property type="match status" value="1"/>
</dbReference>
<gene>
    <name evidence="3" type="ORF">Q31b_55780</name>
</gene>
<dbReference type="EMBL" id="SJPY01000012">
    <property type="protein sequence ID" value="TWU34107.1"/>
    <property type="molecule type" value="Genomic_DNA"/>
</dbReference>
<evidence type="ECO:0000313" key="4">
    <source>
        <dbReference type="Proteomes" id="UP000315471"/>
    </source>
</evidence>
<dbReference type="Pfam" id="PF09968">
    <property type="entry name" value="DUF2202"/>
    <property type="match status" value="1"/>
</dbReference>
<evidence type="ECO:0000256" key="1">
    <source>
        <dbReference type="SAM" id="MobiDB-lite"/>
    </source>
</evidence>
<dbReference type="AlphaFoldDB" id="A0A5C6DE82"/>
<name>A0A5C6DE82_9BACT</name>
<dbReference type="SUPFAM" id="SSF47240">
    <property type="entry name" value="Ferritin-like"/>
    <property type="match status" value="1"/>
</dbReference>
<dbReference type="InterPro" id="IPR012347">
    <property type="entry name" value="Ferritin-like"/>
</dbReference>
<evidence type="ECO:0000313" key="3">
    <source>
        <dbReference type="EMBL" id="TWU34107.1"/>
    </source>
</evidence>
<feature type="compositionally biased region" description="Gly residues" evidence="1">
    <location>
        <begin position="235"/>
        <end position="275"/>
    </location>
</feature>
<dbReference type="RefSeq" id="WP_146602649.1">
    <property type="nucleotide sequence ID" value="NZ_SJPY01000012.1"/>
</dbReference>
<sequence length="281" mass="29770">MKVTSMFCAGLIVVVSTSGLHAQSRMIGCRGCRAITGASTSAAQPLSQAEQDLLIGMLAEEKLAHDVYVSLAETTSQPIFTNISNAESRHQNALRQVAIRYAINVPSNNEQVGVFQDPKFQTLFDNLVEQGRQSALEAAKVGAKIEEMDIADLQEAIDASTHENVQFVYRNLERASRNHLRAFANSIKMLGGTYTSEYLSQDEFDRIADSTMETGGNGAAMRVGAGNGMGRRNGTGAGNGMGRGNGTGAGNGMGRRNGAGAGNGMGRGNAMGRGLGQWQSF</sequence>
<dbReference type="Proteomes" id="UP000315471">
    <property type="component" value="Unassembled WGS sequence"/>
</dbReference>
<feature type="domain" description="DUF2202" evidence="2">
    <location>
        <begin position="50"/>
        <end position="209"/>
    </location>
</feature>
<dbReference type="InterPro" id="IPR009078">
    <property type="entry name" value="Ferritin-like_SF"/>
</dbReference>
<protein>
    <recommendedName>
        <fullName evidence="2">DUF2202 domain-containing protein</fullName>
    </recommendedName>
</protein>
<keyword evidence="4" id="KW-1185">Reference proteome</keyword>
<dbReference type="InterPro" id="IPR019243">
    <property type="entry name" value="DUF2202"/>
</dbReference>